<dbReference type="GO" id="GO:0016233">
    <property type="term" value="P:telomere capping"/>
    <property type="evidence" value="ECO:0007669"/>
    <property type="project" value="InterPro"/>
</dbReference>
<name>A0A674H355_TAEGU</name>
<dbReference type="GO" id="GO:0070187">
    <property type="term" value="C:shelterin complex"/>
    <property type="evidence" value="ECO:0007669"/>
    <property type="project" value="InterPro"/>
</dbReference>
<reference evidence="4" key="2">
    <citation type="submission" date="2025-09" db="UniProtKB">
        <authorList>
            <consortium name="Ensembl"/>
        </authorList>
    </citation>
    <scope>IDENTIFICATION</scope>
</reference>
<dbReference type="Pfam" id="PF14973">
    <property type="entry name" value="TINF2_N"/>
    <property type="match status" value="1"/>
</dbReference>
<evidence type="ECO:0000259" key="3">
    <source>
        <dbReference type="Pfam" id="PF14973"/>
    </source>
</evidence>
<keyword evidence="2" id="KW-0732">Signal</keyword>
<organism evidence="4 5">
    <name type="scientific">Taeniopygia guttata</name>
    <name type="common">Zebra finch</name>
    <name type="synonym">Poephila guttata</name>
    <dbReference type="NCBI Taxonomy" id="59729"/>
    <lineage>
        <taxon>Eukaryota</taxon>
        <taxon>Metazoa</taxon>
        <taxon>Chordata</taxon>
        <taxon>Craniata</taxon>
        <taxon>Vertebrata</taxon>
        <taxon>Euteleostomi</taxon>
        <taxon>Archelosauria</taxon>
        <taxon>Archosauria</taxon>
        <taxon>Dinosauria</taxon>
        <taxon>Saurischia</taxon>
        <taxon>Theropoda</taxon>
        <taxon>Coelurosauria</taxon>
        <taxon>Aves</taxon>
        <taxon>Neognathae</taxon>
        <taxon>Neoaves</taxon>
        <taxon>Telluraves</taxon>
        <taxon>Australaves</taxon>
        <taxon>Passeriformes</taxon>
        <taxon>Passeroidea</taxon>
        <taxon>Estrildidae</taxon>
        <taxon>Estrildinae</taxon>
        <taxon>Taeniopygia</taxon>
    </lineage>
</organism>
<dbReference type="InParanoid" id="A0A674H355"/>
<dbReference type="Proteomes" id="UP000007754">
    <property type="component" value="Unplaced"/>
</dbReference>
<evidence type="ECO:0000256" key="2">
    <source>
        <dbReference type="SAM" id="SignalP"/>
    </source>
</evidence>
<dbReference type="InterPro" id="IPR029400">
    <property type="entry name" value="TINF2_N"/>
</dbReference>
<dbReference type="InterPro" id="IPR039098">
    <property type="entry name" value="TINF2"/>
</dbReference>
<sequence>MLLVCGLGLLGPTGTSPVQTGFSPPTPPPSPSPSLRLALAGAWWALRGRGLEGRGRGGRGLEGRGWGRVLALLEAVGGGAPALLRPRHRARLSLGLRAQVVTSLLRELGPAPAVLDALDWLFPEGAGPAGGHALGPPQELPLVGVAEEHFREQVLGILGSGRGLEPFLQEYGPCFRRSLFRLFLEFLGRVESALPPPDLPQLERLCRSHAPPGSRPRPLSRLQRYFAEVRHAHPAPLPRPLPAEKTPLTRKPRPCRRRLRPLRMAPLGEFPSLAWSEPFSQRGEAWAANELLRVDFGSQSQRDAVGERYDA</sequence>
<proteinExistence type="predicted"/>
<dbReference type="GO" id="GO:0042162">
    <property type="term" value="F:telomeric DNA binding"/>
    <property type="evidence" value="ECO:0007669"/>
    <property type="project" value="TreeGrafter"/>
</dbReference>
<keyword evidence="5" id="KW-1185">Reference proteome</keyword>
<dbReference type="PANTHER" id="PTHR15512:SF0">
    <property type="entry name" value="TERF1-INTERACTING NUCLEAR FACTOR 2"/>
    <property type="match status" value="1"/>
</dbReference>
<feature type="chain" id="PRO_5025392712" description="TERF1-interacting nuclear factor 2 N-terminal domain-containing protein" evidence="2">
    <location>
        <begin position="18"/>
        <end position="311"/>
    </location>
</feature>
<protein>
    <recommendedName>
        <fullName evidence="3">TERF1-interacting nuclear factor 2 N-terminal domain-containing protein</fullName>
    </recommendedName>
</protein>
<dbReference type="GO" id="GO:1904356">
    <property type="term" value="P:regulation of telomere maintenance via telomere lengthening"/>
    <property type="evidence" value="ECO:0007669"/>
    <property type="project" value="TreeGrafter"/>
</dbReference>
<evidence type="ECO:0000256" key="1">
    <source>
        <dbReference type="SAM" id="MobiDB-lite"/>
    </source>
</evidence>
<dbReference type="PANTHER" id="PTHR15512">
    <property type="entry name" value="TERF1-INTERACTING NUCLEAR FACTOR 2"/>
    <property type="match status" value="1"/>
</dbReference>
<dbReference type="AlphaFoldDB" id="A0A674H355"/>
<feature type="region of interest" description="Disordered" evidence="1">
    <location>
        <begin position="234"/>
        <end position="254"/>
    </location>
</feature>
<feature type="signal peptide" evidence="2">
    <location>
        <begin position="1"/>
        <end position="17"/>
    </location>
</feature>
<accession>A0A674H355</accession>
<dbReference type="Ensembl" id="ENSTGUT00000039534.1">
    <property type="protein sequence ID" value="ENSTGUP00000029033.1"/>
    <property type="gene ID" value="ENSTGUG00000029027.1"/>
</dbReference>
<feature type="domain" description="TERF1-interacting nuclear factor 2 N-terminal" evidence="3">
    <location>
        <begin position="66"/>
        <end position="201"/>
    </location>
</feature>
<reference evidence="4" key="1">
    <citation type="submission" date="2025-08" db="UniProtKB">
        <authorList>
            <consortium name="Ensembl"/>
        </authorList>
    </citation>
    <scope>IDENTIFICATION</scope>
</reference>
<evidence type="ECO:0000313" key="5">
    <source>
        <dbReference type="Proteomes" id="UP000007754"/>
    </source>
</evidence>
<evidence type="ECO:0000313" key="4">
    <source>
        <dbReference type="Ensembl" id="ENSTGUP00000029033.1"/>
    </source>
</evidence>